<keyword evidence="7" id="KW-0406">Ion transport</keyword>
<evidence type="ECO:0000313" key="15">
    <source>
        <dbReference type="EMBL" id="CAD9352087.1"/>
    </source>
</evidence>
<feature type="transmembrane region" description="Helical" evidence="14">
    <location>
        <begin position="238"/>
        <end position="259"/>
    </location>
</feature>
<dbReference type="PANTHER" id="PTHR12424:SF19">
    <property type="entry name" value="INTEGRASE ZINC-BINDING DOMAIN-CONTAINING PROTEIN"/>
    <property type="match status" value="1"/>
</dbReference>
<accession>A0A7S2ERE7</accession>
<dbReference type="PANTHER" id="PTHR12424">
    <property type="entry name" value="TWEETY-RELATED"/>
    <property type="match status" value="1"/>
</dbReference>
<reference evidence="15" key="1">
    <citation type="submission" date="2021-01" db="EMBL/GenBank/DDBJ databases">
        <authorList>
            <person name="Corre E."/>
            <person name="Pelletier E."/>
            <person name="Niang G."/>
            <person name="Scheremetjew M."/>
            <person name="Finn R."/>
            <person name="Kale V."/>
            <person name="Holt S."/>
            <person name="Cochrane G."/>
            <person name="Meng A."/>
            <person name="Brown T."/>
            <person name="Cohen L."/>
        </authorList>
    </citation>
    <scope>NUCLEOTIDE SEQUENCE</scope>
    <source>
        <strain evidence="15">Pop2</strain>
    </source>
</reference>
<evidence type="ECO:0000256" key="10">
    <source>
        <dbReference type="ARBA" id="ARBA00023180"/>
    </source>
</evidence>
<evidence type="ECO:0000256" key="3">
    <source>
        <dbReference type="ARBA" id="ARBA00022448"/>
    </source>
</evidence>
<evidence type="ECO:0000256" key="9">
    <source>
        <dbReference type="ARBA" id="ARBA00023173"/>
    </source>
</evidence>
<dbReference type="GO" id="GO:0034707">
    <property type="term" value="C:chloride channel complex"/>
    <property type="evidence" value="ECO:0007669"/>
    <property type="project" value="UniProtKB-KW"/>
</dbReference>
<evidence type="ECO:0000256" key="12">
    <source>
        <dbReference type="ARBA" id="ARBA00023303"/>
    </source>
</evidence>
<dbReference type="GO" id="GO:0005886">
    <property type="term" value="C:plasma membrane"/>
    <property type="evidence" value="ECO:0007669"/>
    <property type="project" value="UniProtKB-SubCell"/>
</dbReference>
<proteinExistence type="inferred from homology"/>
<comment type="similarity">
    <text evidence="2">Belongs to the tweety family.</text>
</comment>
<evidence type="ECO:0000256" key="4">
    <source>
        <dbReference type="ARBA" id="ARBA00022475"/>
    </source>
</evidence>
<dbReference type="AlphaFoldDB" id="A0A7S2ERE7"/>
<keyword evidence="5 14" id="KW-0812">Transmembrane</keyword>
<dbReference type="GO" id="GO:0005254">
    <property type="term" value="F:chloride channel activity"/>
    <property type="evidence" value="ECO:0007669"/>
    <property type="project" value="UniProtKB-KW"/>
</dbReference>
<feature type="transmembrane region" description="Helical" evidence="14">
    <location>
        <begin position="280"/>
        <end position="305"/>
    </location>
</feature>
<evidence type="ECO:0000256" key="11">
    <source>
        <dbReference type="ARBA" id="ARBA00023214"/>
    </source>
</evidence>
<feature type="transmembrane region" description="Helical" evidence="14">
    <location>
        <begin position="80"/>
        <end position="104"/>
    </location>
</feature>
<evidence type="ECO:0000256" key="5">
    <source>
        <dbReference type="ARBA" id="ARBA00022692"/>
    </source>
</evidence>
<comment type="subcellular location">
    <subcellularLocation>
        <location evidence="1">Cell membrane</location>
        <topology evidence="1">Multi-pass membrane protein</topology>
    </subcellularLocation>
</comment>
<sequence length="562" mass="61410">MIVVMNHLGQSRIGCASGEPPVYPAIQYEDAEEAEQVQSDDADDVEDNPEAKQDTRETLVMAAWRAEISSSRSRLKRVRVAFIIAGSILVIASGFLLVNGIFVVKNAYDSTRSDVKQMKGVIEHNMFGIADSTQASNQASNVRNAVLAGLPQWCPNSQDNTITIPSGSLISEPKGIGVEAVGENSITLSFANWTANVEENLLSLGSFATEGQLGIHTALGEAYDKADEIEKRMTKYKWLFFLALAVIVAVDLFTMVFLVGVIQAWKGRVSRTFIKIQNFFAMPIFTFLINALCLLVCGFMITAVLSADVCTGGPERNVISIFNQQEAYLDPLLFQMTTYYVEDCSGVQTINEKNDMIIHSFNSHVSGHMSASKSMTGISGKGKPTQFLDTYITYLEDVDNVTANFLADVETIDPTTLVSACGIEVISFLNTATLLRATMAEAKTRTNLAVQGLFCSNFNPIYIDIMHEDVCYDGVGALAVISFSLLVIGICGLTMITLRVSWHEVGDQVSSIKNNDETGGENQADKIEPENQNDVTHDEEEQMSRDSVGDEETVDNPEGLNP</sequence>
<organism evidence="15">
    <name type="scientific">Ditylum brightwellii</name>
    <dbReference type="NCBI Taxonomy" id="49249"/>
    <lineage>
        <taxon>Eukaryota</taxon>
        <taxon>Sar</taxon>
        <taxon>Stramenopiles</taxon>
        <taxon>Ochrophyta</taxon>
        <taxon>Bacillariophyta</taxon>
        <taxon>Mediophyceae</taxon>
        <taxon>Lithodesmiophycidae</taxon>
        <taxon>Lithodesmiales</taxon>
        <taxon>Lithodesmiaceae</taxon>
        <taxon>Ditylum</taxon>
    </lineage>
</organism>
<feature type="region of interest" description="Disordered" evidence="13">
    <location>
        <begin position="33"/>
        <end position="54"/>
    </location>
</feature>
<keyword evidence="4" id="KW-1003">Cell membrane</keyword>
<protein>
    <submittedName>
        <fullName evidence="15">Uncharacterized protein</fullName>
    </submittedName>
</protein>
<dbReference type="EMBL" id="HBGN01034618">
    <property type="protein sequence ID" value="CAD9352087.1"/>
    <property type="molecule type" value="Transcribed_RNA"/>
</dbReference>
<keyword evidence="11" id="KW-0868">Chloride</keyword>
<name>A0A7S2ERE7_9STRA</name>
<keyword evidence="12" id="KW-0407">Ion channel</keyword>
<keyword evidence="3" id="KW-0813">Transport</keyword>
<feature type="compositionally biased region" description="Acidic residues" evidence="13">
    <location>
        <begin position="33"/>
        <end position="48"/>
    </location>
</feature>
<evidence type="ECO:0000256" key="8">
    <source>
        <dbReference type="ARBA" id="ARBA00023136"/>
    </source>
</evidence>
<evidence type="ECO:0000256" key="6">
    <source>
        <dbReference type="ARBA" id="ARBA00022989"/>
    </source>
</evidence>
<evidence type="ECO:0000256" key="7">
    <source>
        <dbReference type="ARBA" id="ARBA00023065"/>
    </source>
</evidence>
<evidence type="ECO:0000256" key="14">
    <source>
        <dbReference type="SAM" id="Phobius"/>
    </source>
</evidence>
<keyword evidence="8 14" id="KW-0472">Membrane</keyword>
<dbReference type="InterPro" id="IPR006990">
    <property type="entry name" value="Tweety"/>
</dbReference>
<evidence type="ECO:0000256" key="1">
    <source>
        <dbReference type="ARBA" id="ARBA00004651"/>
    </source>
</evidence>
<keyword evidence="9" id="KW-0869">Chloride channel</keyword>
<gene>
    <name evidence="15" type="ORF">DBRI1063_LOCUS22270</name>
</gene>
<evidence type="ECO:0000256" key="2">
    <source>
        <dbReference type="ARBA" id="ARBA00009849"/>
    </source>
</evidence>
<keyword evidence="6 14" id="KW-1133">Transmembrane helix</keyword>
<evidence type="ECO:0000256" key="13">
    <source>
        <dbReference type="SAM" id="MobiDB-lite"/>
    </source>
</evidence>
<feature type="region of interest" description="Disordered" evidence="13">
    <location>
        <begin position="511"/>
        <end position="562"/>
    </location>
</feature>
<feature type="transmembrane region" description="Helical" evidence="14">
    <location>
        <begin position="475"/>
        <end position="498"/>
    </location>
</feature>
<keyword evidence="10" id="KW-0325">Glycoprotein</keyword>